<proteinExistence type="predicted"/>
<evidence type="ECO:0000256" key="2">
    <source>
        <dbReference type="ARBA" id="ARBA00022679"/>
    </source>
</evidence>
<gene>
    <name evidence="3" type="primary">rsmD</name>
    <name evidence="3" type="ORF">KAJ83_14700</name>
</gene>
<keyword evidence="4" id="KW-1185">Reference proteome</keyword>
<dbReference type="Proteomes" id="UP000672602">
    <property type="component" value="Unassembled WGS sequence"/>
</dbReference>
<dbReference type="Gene3D" id="3.40.50.150">
    <property type="entry name" value="Vaccinia Virus protein VP39"/>
    <property type="match status" value="1"/>
</dbReference>
<dbReference type="PIRSF" id="PIRSF004553">
    <property type="entry name" value="CHP00095"/>
    <property type="match status" value="1"/>
</dbReference>
<dbReference type="InterPro" id="IPR029063">
    <property type="entry name" value="SAM-dependent_MTases_sf"/>
</dbReference>
<dbReference type="PANTHER" id="PTHR43542">
    <property type="entry name" value="METHYLTRANSFERASE"/>
    <property type="match status" value="1"/>
</dbReference>
<evidence type="ECO:0000313" key="4">
    <source>
        <dbReference type="Proteomes" id="UP000672602"/>
    </source>
</evidence>
<dbReference type="EC" id="2.1.1.171" evidence="3"/>
<accession>A0A8J7V3R8</accession>
<reference evidence="3" key="1">
    <citation type="submission" date="2021-04" db="EMBL/GenBank/DDBJ databases">
        <authorList>
            <person name="Zhang D.-C."/>
        </authorList>
    </citation>
    <scope>NUCLEOTIDE SEQUENCE</scope>
    <source>
        <strain evidence="3">CGMCC 1.15697</strain>
    </source>
</reference>
<dbReference type="EMBL" id="JAGMWN010000007">
    <property type="protein sequence ID" value="MBP5858267.1"/>
    <property type="molecule type" value="Genomic_DNA"/>
</dbReference>
<keyword evidence="1 3" id="KW-0489">Methyltransferase</keyword>
<dbReference type="CDD" id="cd02440">
    <property type="entry name" value="AdoMet_MTases"/>
    <property type="match status" value="1"/>
</dbReference>
<dbReference type="RefSeq" id="WP_210682861.1">
    <property type="nucleotide sequence ID" value="NZ_JAGMWN010000007.1"/>
</dbReference>
<comment type="caution">
    <text evidence="3">The sequence shown here is derived from an EMBL/GenBank/DDBJ whole genome shotgun (WGS) entry which is preliminary data.</text>
</comment>
<name>A0A8J7V3R8_9PROT</name>
<organism evidence="3 4">
    <name type="scientific">Marivibrio halodurans</name>
    <dbReference type="NCBI Taxonomy" id="2039722"/>
    <lineage>
        <taxon>Bacteria</taxon>
        <taxon>Pseudomonadati</taxon>
        <taxon>Pseudomonadota</taxon>
        <taxon>Alphaproteobacteria</taxon>
        <taxon>Rhodospirillales</taxon>
        <taxon>Rhodospirillaceae</taxon>
        <taxon>Marivibrio</taxon>
    </lineage>
</organism>
<evidence type="ECO:0000313" key="3">
    <source>
        <dbReference type="EMBL" id="MBP5858267.1"/>
    </source>
</evidence>
<sequence>MRIIAGTYRNQRLDAPPGMGTRPTSERAREALFNRLEHGPHRAILRGGTVADLFAGTGAVGLEALSRGAARALLVEREPAALRALEGNIRRLRIGAPARIVKADATRLPQAPEAADMLFLDPPYHETVAEDALASARAMGWLKPDALAVVQLHPKTPFSAPDGFMVEDSRRYGAAVLHFLRLDGMEGS</sequence>
<dbReference type="NCBIfam" id="TIGR00095">
    <property type="entry name" value="16S rRNA (guanine(966)-N(2))-methyltransferase RsmD"/>
    <property type="match status" value="1"/>
</dbReference>
<protein>
    <submittedName>
        <fullName evidence="3">16S rRNA (Guanine(966)-N(2))-methyltransferase RsmD</fullName>
        <ecNumber evidence="3">2.1.1.171</ecNumber>
    </submittedName>
</protein>
<keyword evidence="2 3" id="KW-0808">Transferase</keyword>
<dbReference type="PANTHER" id="PTHR43542:SF1">
    <property type="entry name" value="METHYLTRANSFERASE"/>
    <property type="match status" value="1"/>
</dbReference>
<dbReference type="AlphaFoldDB" id="A0A8J7V3R8"/>
<dbReference type="InterPro" id="IPR004398">
    <property type="entry name" value="RNA_MeTrfase_RsmD"/>
</dbReference>
<dbReference type="SUPFAM" id="SSF53335">
    <property type="entry name" value="S-adenosyl-L-methionine-dependent methyltransferases"/>
    <property type="match status" value="1"/>
</dbReference>
<dbReference type="Pfam" id="PF03602">
    <property type="entry name" value="Cons_hypoth95"/>
    <property type="match status" value="1"/>
</dbReference>
<dbReference type="GO" id="GO:0052913">
    <property type="term" value="F:16S rRNA (guanine(966)-N(2))-methyltransferase activity"/>
    <property type="evidence" value="ECO:0007669"/>
    <property type="project" value="UniProtKB-EC"/>
</dbReference>
<evidence type="ECO:0000256" key="1">
    <source>
        <dbReference type="ARBA" id="ARBA00022603"/>
    </source>
</evidence>